<dbReference type="EMBL" id="SAUY01000011">
    <property type="protein sequence ID" value="RWR31500.1"/>
    <property type="molecule type" value="Genomic_DNA"/>
</dbReference>
<sequence length="124" mass="13091">MFYKAIFIALASSCSLAGCATLTNDENVPVALSFSTGDSGACALSNKRQSQKVSIPTVAQVRRSDDALQYNCKTAHGKEAVGAIPSTMGGKIVASAVFLDFGIVDSITDKHREYPASYVIPVEK</sequence>
<accession>A0A443J6K5</accession>
<evidence type="ECO:0000313" key="2">
    <source>
        <dbReference type="EMBL" id="RWR15985.1"/>
    </source>
</evidence>
<protein>
    <recommendedName>
        <fullName evidence="6">Lipoprotein</fullName>
    </recommendedName>
</protein>
<gene>
    <name evidence="3" type="ORF">D2T29_10735</name>
    <name evidence="2" type="ORF">D2T30_22665</name>
</gene>
<reference evidence="4 5" key="2">
    <citation type="submission" date="2019-01" db="EMBL/GenBank/DDBJ databases">
        <authorList>
            <person name="Li Y."/>
        </authorList>
    </citation>
    <scope>NUCLEOTIDE SEQUENCE [LARGE SCALE GENOMIC DNA]</scope>
    <source>
        <strain evidence="3 4">07D10-4-3</strain>
        <strain evidence="2 5">SK2B-1</strain>
    </source>
</reference>
<name>A0A443J6K5_9RHOB</name>
<dbReference type="Proteomes" id="UP000284476">
    <property type="component" value="Unassembled WGS sequence"/>
</dbReference>
<dbReference type="RefSeq" id="WP_128187615.1">
    <property type="nucleotide sequence ID" value="NZ_JBHRSO010000042.1"/>
</dbReference>
<evidence type="ECO:0000313" key="5">
    <source>
        <dbReference type="Proteomes" id="UP000284476"/>
    </source>
</evidence>
<organism evidence="2 5">
    <name type="scientific">Paenirhodobacter populi</name>
    <dbReference type="NCBI Taxonomy" id="2306993"/>
    <lineage>
        <taxon>Bacteria</taxon>
        <taxon>Pseudomonadati</taxon>
        <taxon>Pseudomonadota</taxon>
        <taxon>Alphaproteobacteria</taxon>
        <taxon>Rhodobacterales</taxon>
        <taxon>Rhodobacter group</taxon>
        <taxon>Paenirhodobacter</taxon>
    </lineage>
</organism>
<dbReference type="PROSITE" id="PS51257">
    <property type="entry name" value="PROKAR_LIPOPROTEIN"/>
    <property type="match status" value="1"/>
</dbReference>
<feature type="chain" id="PRO_5036112653" description="Lipoprotein" evidence="1">
    <location>
        <begin position="18"/>
        <end position="124"/>
    </location>
</feature>
<comment type="caution">
    <text evidence="2">The sequence shown here is derived from an EMBL/GenBank/DDBJ whole genome shotgun (WGS) entry which is preliminary data.</text>
</comment>
<evidence type="ECO:0000313" key="4">
    <source>
        <dbReference type="Proteomes" id="UP000284451"/>
    </source>
</evidence>
<keyword evidence="1" id="KW-0732">Signal</keyword>
<proteinExistence type="predicted"/>
<dbReference type="AlphaFoldDB" id="A0A443J6K5"/>
<dbReference type="EMBL" id="SAUZ01000059">
    <property type="protein sequence ID" value="RWR15985.1"/>
    <property type="molecule type" value="Genomic_DNA"/>
</dbReference>
<evidence type="ECO:0008006" key="6">
    <source>
        <dbReference type="Google" id="ProtNLM"/>
    </source>
</evidence>
<accession>A0A443KFH7</accession>
<evidence type="ECO:0000313" key="3">
    <source>
        <dbReference type="EMBL" id="RWR31500.1"/>
    </source>
</evidence>
<evidence type="ECO:0000256" key="1">
    <source>
        <dbReference type="SAM" id="SignalP"/>
    </source>
</evidence>
<dbReference type="Proteomes" id="UP000284451">
    <property type="component" value="Unassembled WGS sequence"/>
</dbReference>
<feature type="signal peptide" evidence="1">
    <location>
        <begin position="1"/>
        <end position="17"/>
    </location>
</feature>
<reference evidence="4 5" key="1">
    <citation type="submission" date="2019-01" db="EMBL/GenBank/DDBJ databases">
        <title>Sinorhodobacter populi sp. nov. isolated from the symptomatic bark tissue of Populus euramericana canker.</title>
        <authorList>
            <person name="Xu G."/>
        </authorList>
    </citation>
    <scope>NUCLEOTIDE SEQUENCE [LARGE SCALE GENOMIC DNA]</scope>
    <source>
        <strain evidence="3 4">07D10-4-3</strain>
        <strain evidence="2 5">SK2B-1</strain>
    </source>
</reference>